<dbReference type="OrthoDB" id="9802752at2"/>
<keyword evidence="3" id="KW-1185">Reference proteome</keyword>
<proteinExistence type="predicted"/>
<reference evidence="2" key="1">
    <citation type="submission" date="2018-12" db="EMBL/GenBank/DDBJ databases">
        <authorList>
            <person name="Sun L."/>
            <person name="Chen Z."/>
        </authorList>
    </citation>
    <scope>NUCLEOTIDE SEQUENCE [LARGE SCALE GENOMIC DNA]</scope>
    <source>
        <strain evidence="2">DSM 16012</strain>
    </source>
</reference>
<dbReference type="Pfam" id="PF02661">
    <property type="entry name" value="Fic"/>
    <property type="match status" value="1"/>
</dbReference>
<evidence type="ECO:0000259" key="1">
    <source>
        <dbReference type="Pfam" id="PF02661"/>
    </source>
</evidence>
<dbReference type="AlphaFoldDB" id="A0A443IYN8"/>
<evidence type="ECO:0000313" key="3">
    <source>
        <dbReference type="Proteomes" id="UP000273811"/>
    </source>
</evidence>
<organism evidence="2 3">
    <name type="scientific">Siminovitchia fortis</name>
    <dbReference type="NCBI Taxonomy" id="254758"/>
    <lineage>
        <taxon>Bacteria</taxon>
        <taxon>Bacillati</taxon>
        <taxon>Bacillota</taxon>
        <taxon>Bacilli</taxon>
        <taxon>Bacillales</taxon>
        <taxon>Bacillaceae</taxon>
        <taxon>Siminovitchia</taxon>
    </lineage>
</organism>
<dbReference type="RefSeq" id="WP_120070998.1">
    <property type="nucleotide sequence ID" value="NZ_CP126113.1"/>
</dbReference>
<dbReference type="Proteomes" id="UP000273811">
    <property type="component" value="Unassembled WGS sequence"/>
</dbReference>
<dbReference type="Gene3D" id="1.20.120.1870">
    <property type="entry name" value="Fic/DOC protein, Fido domain"/>
    <property type="match status" value="1"/>
</dbReference>
<sequence>MDEVRFLTEKEIIFINAIVAKQYTPTEEIRVKEPSLLNSAVNRPKQSAFGEDAYPTIWLKAAALFESTLSPPGISAQDLPRYISFYG</sequence>
<name>A0A443IYN8_9BACI</name>
<evidence type="ECO:0000313" key="2">
    <source>
        <dbReference type="EMBL" id="RWR13143.1"/>
    </source>
</evidence>
<dbReference type="InterPro" id="IPR053737">
    <property type="entry name" value="Type_II_TA_Toxin"/>
</dbReference>
<gene>
    <name evidence="2" type="ORF">D4N35_005050</name>
</gene>
<protein>
    <recommendedName>
        <fullName evidence="1">Fido domain-containing protein</fullName>
    </recommendedName>
</protein>
<comment type="caution">
    <text evidence="2">The sequence shown here is derived from an EMBL/GenBank/DDBJ whole genome shotgun (WGS) entry which is preliminary data.</text>
</comment>
<feature type="domain" description="Fido" evidence="1">
    <location>
        <begin position="7"/>
        <end position="66"/>
    </location>
</feature>
<dbReference type="EMBL" id="QYTU02000007">
    <property type="protein sequence ID" value="RWR13143.1"/>
    <property type="molecule type" value="Genomic_DNA"/>
</dbReference>
<dbReference type="InterPro" id="IPR003812">
    <property type="entry name" value="Fido"/>
</dbReference>
<accession>A0A443IYN8</accession>